<protein>
    <recommendedName>
        <fullName evidence="1">F-box domain-containing protein</fullName>
    </recommendedName>
</protein>
<dbReference type="Proteomes" id="UP000483820">
    <property type="component" value="Chromosome I"/>
</dbReference>
<dbReference type="PANTHER" id="PTHR21503">
    <property type="entry name" value="F-BOX-CONTAINING HYPOTHETICAL PROTEIN C.ELEGANS"/>
    <property type="match status" value="1"/>
</dbReference>
<sequence>MSSPLPLLRLPGVVLCEIFKSLSVEEKFKLSLCSKKISIQINIARLYSQKVIVDLDWSGHNIRVSSKNYRDSFIISIYHDFWKRHNFLSAIEHLLKMFQCKISITIDHHNSDLYQPTISMLFDLQVEFKMLSIVLNGSKDRILLWNQISKKLELVEDLVIFSGRNRFTPVFASWPQNINIFSFVVFTLESLLECNCTRITLYWSHLGNKDLEVILNNWKTGKLPNLTFLRVDSELADNGATILDMNFRELNGKVIQSDDRTKKATIRIGYGKIEMRVTPIK</sequence>
<dbReference type="InterPro" id="IPR012885">
    <property type="entry name" value="F-box_Sdz-33"/>
</dbReference>
<dbReference type="InterPro" id="IPR001810">
    <property type="entry name" value="F-box_dom"/>
</dbReference>
<dbReference type="PANTHER" id="PTHR21503:SF52">
    <property type="entry name" value="F-BOX DOMAIN-CONTAINING PROTEIN"/>
    <property type="match status" value="1"/>
</dbReference>
<feature type="domain" description="F-box" evidence="1">
    <location>
        <begin position="4"/>
        <end position="50"/>
    </location>
</feature>
<evidence type="ECO:0000313" key="2">
    <source>
        <dbReference type="EMBL" id="KAF1771326.1"/>
    </source>
</evidence>
<evidence type="ECO:0000259" key="1">
    <source>
        <dbReference type="PROSITE" id="PS50181"/>
    </source>
</evidence>
<dbReference type="GeneID" id="9827771"/>
<dbReference type="AlphaFoldDB" id="A0A6A5HWP1"/>
<gene>
    <name evidence="2" type="ORF">GCK72_003152</name>
</gene>
<dbReference type="RefSeq" id="XP_003097060.2">
    <property type="nucleotide sequence ID" value="XM_003097012.2"/>
</dbReference>
<dbReference type="Pfam" id="PF00646">
    <property type="entry name" value="F-box"/>
    <property type="match status" value="1"/>
</dbReference>
<dbReference type="CTD" id="9827771"/>
<accession>A0A6A5HWP1</accession>
<dbReference type="EMBL" id="WUAV01000001">
    <property type="protein sequence ID" value="KAF1771326.1"/>
    <property type="molecule type" value="Genomic_DNA"/>
</dbReference>
<organism evidence="2 3">
    <name type="scientific">Caenorhabditis remanei</name>
    <name type="common">Caenorhabditis vulgaris</name>
    <dbReference type="NCBI Taxonomy" id="31234"/>
    <lineage>
        <taxon>Eukaryota</taxon>
        <taxon>Metazoa</taxon>
        <taxon>Ecdysozoa</taxon>
        <taxon>Nematoda</taxon>
        <taxon>Chromadorea</taxon>
        <taxon>Rhabditida</taxon>
        <taxon>Rhabditina</taxon>
        <taxon>Rhabditomorpha</taxon>
        <taxon>Rhabditoidea</taxon>
        <taxon>Rhabditidae</taxon>
        <taxon>Peloderinae</taxon>
        <taxon>Caenorhabditis</taxon>
    </lineage>
</organism>
<dbReference type="Pfam" id="PF07735">
    <property type="entry name" value="FBA_2"/>
    <property type="match status" value="1"/>
</dbReference>
<proteinExistence type="predicted"/>
<comment type="caution">
    <text evidence="2">The sequence shown here is derived from an EMBL/GenBank/DDBJ whole genome shotgun (WGS) entry which is preliminary data.</text>
</comment>
<reference evidence="2 3" key="1">
    <citation type="submission" date="2019-12" db="EMBL/GenBank/DDBJ databases">
        <title>Chromosome-level assembly of the Caenorhabditis remanei genome.</title>
        <authorList>
            <person name="Teterina A.A."/>
            <person name="Willis J.H."/>
            <person name="Phillips P.C."/>
        </authorList>
    </citation>
    <scope>NUCLEOTIDE SEQUENCE [LARGE SCALE GENOMIC DNA]</scope>
    <source>
        <strain evidence="2 3">PX506</strain>
        <tissue evidence="2">Whole organism</tissue>
    </source>
</reference>
<evidence type="ECO:0000313" key="3">
    <source>
        <dbReference type="Proteomes" id="UP000483820"/>
    </source>
</evidence>
<dbReference type="PROSITE" id="PS50181">
    <property type="entry name" value="FBOX"/>
    <property type="match status" value="1"/>
</dbReference>
<name>A0A6A5HWP1_CAERE</name>
<dbReference type="KEGG" id="crq:GCK72_003152"/>